<evidence type="ECO:0000256" key="1">
    <source>
        <dbReference type="SAM" id="Phobius"/>
    </source>
</evidence>
<keyword evidence="4" id="KW-1185">Reference proteome</keyword>
<keyword evidence="2" id="KW-0732">Signal</keyword>
<feature type="non-terminal residue" evidence="3">
    <location>
        <position position="1"/>
    </location>
</feature>
<keyword evidence="1" id="KW-0812">Transmembrane</keyword>
<dbReference type="EMBL" id="CATQJA010002470">
    <property type="protein sequence ID" value="CAJ0570774.1"/>
    <property type="molecule type" value="Genomic_DNA"/>
</dbReference>
<evidence type="ECO:0000256" key="2">
    <source>
        <dbReference type="SAM" id="SignalP"/>
    </source>
</evidence>
<proteinExistence type="predicted"/>
<feature type="transmembrane region" description="Helical" evidence="1">
    <location>
        <begin position="106"/>
        <end position="128"/>
    </location>
</feature>
<organism evidence="3 4">
    <name type="scientific">Mesorhabditis spiculigera</name>
    <dbReference type="NCBI Taxonomy" id="96644"/>
    <lineage>
        <taxon>Eukaryota</taxon>
        <taxon>Metazoa</taxon>
        <taxon>Ecdysozoa</taxon>
        <taxon>Nematoda</taxon>
        <taxon>Chromadorea</taxon>
        <taxon>Rhabditida</taxon>
        <taxon>Rhabditina</taxon>
        <taxon>Rhabditomorpha</taxon>
        <taxon>Rhabditoidea</taxon>
        <taxon>Rhabditidae</taxon>
        <taxon>Mesorhabditinae</taxon>
        <taxon>Mesorhabditis</taxon>
    </lineage>
</organism>
<gene>
    <name evidence="3" type="ORF">MSPICULIGERA_LOCUS9210</name>
</gene>
<dbReference type="AlphaFoldDB" id="A0AA36FXU2"/>
<protein>
    <submittedName>
        <fullName evidence="3">Uncharacterized protein</fullName>
    </submittedName>
</protein>
<evidence type="ECO:0000313" key="4">
    <source>
        <dbReference type="Proteomes" id="UP001177023"/>
    </source>
</evidence>
<dbReference type="Proteomes" id="UP001177023">
    <property type="component" value="Unassembled WGS sequence"/>
</dbReference>
<comment type="caution">
    <text evidence="3">The sequence shown here is derived from an EMBL/GenBank/DDBJ whole genome shotgun (WGS) entry which is preliminary data.</text>
</comment>
<feature type="signal peptide" evidence="2">
    <location>
        <begin position="1"/>
        <end position="20"/>
    </location>
</feature>
<reference evidence="3" key="1">
    <citation type="submission" date="2023-06" db="EMBL/GenBank/DDBJ databases">
        <authorList>
            <person name="Delattre M."/>
        </authorList>
    </citation>
    <scope>NUCLEOTIDE SEQUENCE</scope>
    <source>
        <strain evidence="3">AF72</strain>
    </source>
</reference>
<keyword evidence="1" id="KW-0472">Membrane</keyword>
<sequence>MRSPFIFLFLIVCIQTRVPATVCRHVCRRTVECDFIDGFYICATYDQSVPAEDVEIAERGQISLVPSLETTTTTTKPTHAEIALPKLEETPPSMLLYNLSDMATNIIYAILGLISALTACFIIFKLFCVKLNTFLDC</sequence>
<accession>A0AA36FXU2</accession>
<evidence type="ECO:0000313" key="3">
    <source>
        <dbReference type="EMBL" id="CAJ0570774.1"/>
    </source>
</evidence>
<feature type="chain" id="PRO_5041384123" evidence="2">
    <location>
        <begin position="21"/>
        <end position="137"/>
    </location>
</feature>
<keyword evidence="1" id="KW-1133">Transmembrane helix</keyword>
<name>A0AA36FXU2_9BILA</name>